<gene>
    <name evidence="2" type="ORF">L195_g059799</name>
</gene>
<reference evidence="2 3" key="1">
    <citation type="journal article" date="2014" name="Am. J. Bot.">
        <title>Genome assembly and annotation for red clover (Trifolium pratense; Fabaceae).</title>
        <authorList>
            <person name="Istvanek J."/>
            <person name="Jaros M."/>
            <person name="Krenek A."/>
            <person name="Repkova J."/>
        </authorList>
    </citation>
    <scope>NUCLEOTIDE SEQUENCE [LARGE SCALE GENOMIC DNA]</scope>
    <source>
        <strain evidence="3">cv. Tatra</strain>
        <tissue evidence="2">Young leaves</tissue>
    </source>
</reference>
<evidence type="ECO:0000313" key="3">
    <source>
        <dbReference type="Proteomes" id="UP000236291"/>
    </source>
</evidence>
<accession>A0A2K3K035</accession>
<sequence>MKVEGRWLRVGKREAEGGGGKVAEAGEVEEAEGGADRDRGPLVVGGEEGERESRWQRVRKWRK</sequence>
<dbReference type="AlphaFoldDB" id="A0A2K3K035"/>
<proteinExistence type="predicted"/>
<feature type="region of interest" description="Disordered" evidence="1">
    <location>
        <begin position="1"/>
        <end position="49"/>
    </location>
</feature>
<evidence type="ECO:0000256" key="1">
    <source>
        <dbReference type="SAM" id="MobiDB-lite"/>
    </source>
</evidence>
<name>A0A2K3K035_TRIPR</name>
<reference evidence="2 3" key="2">
    <citation type="journal article" date="2017" name="Front. Plant Sci.">
        <title>Gene Classification and Mining of Molecular Markers Useful in Red Clover (Trifolium pratense) Breeding.</title>
        <authorList>
            <person name="Istvanek J."/>
            <person name="Dluhosova J."/>
            <person name="Dluhos P."/>
            <person name="Patkova L."/>
            <person name="Nedelnik J."/>
            <person name="Repkova J."/>
        </authorList>
    </citation>
    <scope>NUCLEOTIDE SEQUENCE [LARGE SCALE GENOMIC DNA]</scope>
    <source>
        <strain evidence="3">cv. Tatra</strain>
        <tissue evidence="2">Young leaves</tissue>
    </source>
</reference>
<comment type="caution">
    <text evidence="2">The sequence shown here is derived from an EMBL/GenBank/DDBJ whole genome shotgun (WGS) entry which is preliminary data.</text>
</comment>
<dbReference type="EMBL" id="ASHM01133003">
    <property type="protein sequence ID" value="PNX59663.1"/>
    <property type="molecule type" value="Genomic_DNA"/>
</dbReference>
<organism evidence="2 3">
    <name type="scientific">Trifolium pratense</name>
    <name type="common">Red clover</name>
    <dbReference type="NCBI Taxonomy" id="57577"/>
    <lineage>
        <taxon>Eukaryota</taxon>
        <taxon>Viridiplantae</taxon>
        <taxon>Streptophyta</taxon>
        <taxon>Embryophyta</taxon>
        <taxon>Tracheophyta</taxon>
        <taxon>Spermatophyta</taxon>
        <taxon>Magnoliopsida</taxon>
        <taxon>eudicotyledons</taxon>
        <taxon>Gunneridae</taxon>
        <taxon>Pentapetalae</taxon>
        <taxon>rosids</taxon>
        <taxon>fabids</taxon>
        <taxon>Fabales</taxon>
        <taxon>Fabaceae</taxon>
        <taxon>Papilionoideae</taxon>
        <taxon>50 kb inversion clade</taxon>
        <taxon>NPAAA clade</taxon>
        <taxon>Hologalegina</taxon>
        <taxon>IRL clade</taxon>
        <taxon>Trifolieae</taxon>
        <taxon>Trifolium</taxon>
    </lineage>
</organism>
<evidence type="ECO:0000313" key="2">
    <source>
        <dbReference type="EMBL" id="PNX59663.1"/>
    </source>
</evidence>
<protein>
    <submittedName>
        <fullName evidence="2">Uncharacterized protein</fullName>
    </submittedName>
</protein>
<feature type="compositionally biased region" description="Basic and acidic residues" evidence="1">
    <location>
        <begin position="1"/>
        <end position="16"/>
    </location>
</feature>
<dbReference type="Proteomes" id="UP000236291">
    <property type="component" value="Unassembled WGS sequence"/>
</dbReference>